<proteinExistence type="predicted"/>
<protein>
    <recommendedName>
        <fullName evidence="3">N-acetyltransferase domain-containing protein</fullName>
    </recommendedName>
</protein>
<evidence type="ECO:0000313" key="1">
    <source>
        <dbReference type="Proteomes" id="UP000515153"/>
    </source>
</evidence>
<dbReference type="AlphaFoldDB" id="A0A6P8B297"/>
<organism evidence="1 2">
    <name type="scientific">Pyricularia grisea</name>
    <name type="common">Crabgrass-specific blast fungus</name>
    <name type="synonym">Magnaporthe grisea</name>
    <dbReference type="NCBI Taxonomy" id="148305"/>
    <lineage>
        <taxon>Eukaryota</taxon>
        <taxon>Fungi</taxon>
        <taxon>Dikarya</taxon>
        <taxon>Ascomycota</taxon>
        <taxon>Pezizomycotina</taxon>
        <taxon>Sordariomycetes</taxon>
        <taxon>Sordariomycetidae</taxon>
        <taxon>Magnaporthales</taxon>
        <taxon>Pyriculariaceae</taxon>
        <taxon>Pyricularia</taxon>
    </lineage>
</organism>
<sequence length="196" mass="21144">MNSVPEAQLASDVTIQICRSALAADATITNAIATMVNECYLAAEGDLWRPEDRLPRTDPAVVSSLISASNLVVAWSPSGAVTGCASLSPYGEEGLMVGMLATVRRGGGLGGRIMAFCEDETRRRSGTSGAGSCCAVEFWRPKGLVPHAGKERLFGWYRRLGYEVVKTEDLADSRYGDFVRRLAVEIDSIVLEKRLL</sequence>
<reference evidence="2" key="1">
    <citation type="journal article" date="2019" name="Mol. Biol. Evol.">
        <title>Blast fungal genomes show frequent chromosomal changes, gene gains and losses, and effector gene turnover.</title>
        <authorList>
            <person name="Gomez Luciano L.B."/>
            <person name="Jason Tsai I."/>
            <person name="Chuma I."/>
            <person name="Tosa Y."/>
            <person name="Chen Y.H."/>
            <person name="Li J.Y."/>
            <person name="Li M.Y."/>
            <person name="Jade Lu M.Y."/>
            <person name="Nakayashiki H."/>
            <person name="Li W.H."/>
        </authorList>
    </citation>
    <scope>NUCLEOTIDE SEQUENCE</scope>
    <source>
        <strain evidence="2">NI907</strain>
    </source>
</reference>
<dbReference type="KEGG" id="pgri:PgNI_07921"/>
<dbReference type="Gene3D" id="3.40.630.30">
    <property type="match status" value="1"/>
</dbReference>
<dbReference type="RefSeq" id="XP_030981346.1">
    <property type="nucleotide sequence ID" value="XM_031127925.1"/>
</dbReference>
<reference evidence="2" key="2">
    <citation type="submission" date="2019-10" db="EMBL/GenBank/DDBJ databases">
        <authorList>
            <consortium name="NCBI Genome Project"/>
        </authorList>
    </citation>
    <scope>NUCLEOTIDE SEQUENCE</scope>
    <source>
        <strain evidence="2">NI907</strain>
    </source>
</reference>
<name>A0A6P8B297_PYRGI</name>
<dbReference type="InterPro" id="IPR016181">
    <property type="entry name" value="Acyl_CoA_acyltransferase"/>
</dbReference>
<reference evidence="2" key="3">
    <citation type="submission" date="2025-08" db="UniProtKB">
        <authorList>
            <consortium name="RefSeq"/>
        </authorList>
    </citation>
    <scope>IDENTIFICATION</scope>
    <source>
        <strain evidence="2">NI907</strain>
    </source>
</reference>
<dbReference type="GeneID" id="41962834"/>
<accession>A0A6P8B297</accession>
<keyword evidence="1" id="KW-1185">Reference proteome</keyword>
<evidence type="ECO:0008006" key="3">
    <source>
        <dbReference type="Google" id="ProtNLM"/>
    </source>
</evidence>
<dbReference type="SUPFAM" id="SSF55729">
    <property type="entry name" value="Acyl-CoA N-acyltransferases (Nat)"/>
    <property type="match status" value="1"/>
</dbReference>
<gene>
    <name evidence="2" type="ORF">PgNI_07921</name>
</gene>
<dbReference type="Proteomes" id="UP000515153">
    <property type="component" value="Unplaced"/>
</dbReference>
<evidence type="ECO:0000313" key="2">
    <source>
        <dbReference type="RefSeq" id="XP_030981346.1"/>
    </source>
</evidence>